<dbReference type="Proteomes" id="UP000683925">
    <property type="component" value="Unassembled WGS sequence"/>
</dbReference>
<reference evidence="1" key="1">
    <citation type="submission" date="2021-01" db="EMBL/GenBank/DDBJ databases">
        <authorList>
            <consortium name="Genoscope - CEA"/>
            <person name="William W."/>
        </authorList>
    </citation>
    <scope>NUCLEOTIDE SEQUENCE</scope>
</reference>
<protein>
    <submittedName>
        <fullName evidence="1">Uncharacterized protein</fullName>
    </submittedName>
</protein>
<accession>A0A8S1VI83</accession>
<dbReference type="AlphaFoldDB" id="A0A8S1VI83"/>
<comment type="caution">
    <text evidence="1">The sequence shown here is derived from an EMBL/GenBank/DDBJ whole genome shotgun (WGS) entry which is preliminary data.</text>
</comment>
<evidence type="ECO:0000313" key="1">
    <source>
        <dbReference type="EMBL" id="CAD8176411.1"/>
    </source>
</evidence>
<name>A0A8S1VI83_PAROT</name>
<proteinExistence type="predicted"/>
<keyword evidence="2" id="KW-1185">Reference proteome</keyword>
<gene>
    <name evidence="1" type="ORF">POCTA_138.1.T0670075</name>
</gene>
<sequence>MRNSIYPIIRLLIKNSFEYYQATYFQQNPKIQIIINNYQTYIWNLELYFCETKFPSFSVKHEIIF</sequence>
<evidence type="ECO:0000313" key="2">
    <source>
        <dbReference type="Proteomes" id="UP000683925"/>
    </source>
</evidence>
<dbReference type="EMBL" id="CAJJDP010000066">
    <property type="protein sequence ID" value="CAD8176411.1"/>
    <property type="molecule type" value="Genomic_DNA"/>
</dbReference>
<organism evidence="1 2">
    <name type="scientific">Paramecium octaurelia</name>
    <dbReference type="NCBI Taxonomy" id="43137"/>
    <lineage>
        <taxon>Eukaryota</taxon>
        <taxon>Sar</taxon>
        <taxon>Alveolata</taxon>
        <taxon>Ciliophora</taxon>
        <taxon>Intramacronucleata</taxon>
        <taxon>Oligohymenophorea</taxon>
        <taxon>Peniculida</taxon>
        <taxon>Parameciidae</taxon>
        <taxon>Paramecium</taxon>
    </lineage>
</organism>